<sequence>MKKIFNRILESLNFSGRDWTVFLLSLLLAFSIWLIHNLSLKYTEFLQVPVRVKCEIEGHSNMSSNTADVVARCQTTGYSVIRSSRQHSRNPLVLQVDPQVLHYRGGETFYMTASDLQEYTHIIFGENASVEYFLTDTLFFRFPYEEYKKVPVSPVHILRYAPQYIGIGEMSVEPDSVVLYGEPSHLENIDRVMTEAIRLNDINSNIHGTVRLERVSGVRMSSETVHYSQMVTRYVEVSSVVSIQKRNVPQDKELMIYPSTAEVLFRCIFPMSDDLTGTVRFYVDYNDFMKSLDGKCLVRADRLPPEIISYEIRPKVFDCVVNEKL</sequence>
<evidence type="ECO:0000256" key="1">
    <source>
        <dbReference type="SAM" id="Phobius"/>
    </source>
</evidence>
<dbReference type="Proteomes" id="UP000823617">
    <property type="component" value="Unassembled WGS sequence"/>
</dbReference>
<reference evidence="2" key="1">
    <citation type="submission" date="2020-10" db="EMBL/GenBank/DDBJ databases">
        <authorList>
            <person name="Gilroy R."/>
        </authorList>
    </citation>
    <scope>NUCLEOTIDE SEQUENCE</scope>
    <source>
        <strain evidence="2">B1-3475</strain>
    </source>
</reference>
<comment type="caution">
    <text evidence="2">The sequence shown here is derived from an EMBL/GenBank/DDBJ whole genome shotgun (WGS) entry which is preliminary data.</text>
</comment>
<organism evidence="2 3">
    <name type="scientific">Candidatus Cryptobacteroides intestinigallinarum</name>
    <dbReference type="NCBI Taxonomy" id="2840767"/>
    <lineage>
        <taxon>Bacteria</taxon>
        <taxon>Pseudomonadati</taxon>
        <taxon>Bacteroidota</taxon>
        <taxon>Bacteroidia</taxon>
        <taxon>Bacteroidales</taxon>
        <taxon>Candidatus Cryptobacteroides</taxon>
    </lineage>
</organism>
<name>A0A9D9HL29_9BACT</name>
<gene>
    <name evidence="2" type="ORF">IAC08_05435</name>
</gene>
<protein>
    <submittedName>
        <fullName evidence="2">YbbR-like domain-containing protein</fullName>
    </submittedName>
</protein>
<accession>A0A9D9HL29</accession>
<keyword evidence="1" id="KW-0812">Transmembrane</keyword>
<dbReference type="Gene3D" id="2.170.120.40">
    <property type="entry name" value="YbbR-like domain"/>
    <property type="match status" value="1"/>
</dbReference>
<keyword evidence="1" id="KW-0472">Membrane</keyword>
<dbReference type="AlphaFoldDB" id="A0A9D9HL29"/>
<reference evidence="2" key="2">
    <citation type="journal article" date="2021" name="PeerJ">
        <title>Extensive microbial diversity within the chicken gut microbiome revealed by metagenomics and culture.</title>
        <authorList>
            <person name="Gilroy R."/>
            <person name="Ravi A."/>
            <person name="Getino M."/>
            <person name="Pursley I."/>
            <person name="Horton D.L."/>
            <person name="Alikhan N.F."/>
            <person name="Baker D."/>
            <person name="Gharbi K."/>
            <person name="Hall N."/>
            <person name="Watson M."/>
            <person name="Adriaenssens E.M."/>
            <person name="Foster-Nyarko E."/>
            <person name="Jarju S."/>
            <person name="Secka A."/>
            <person name="Antonio M."/>
            <person name="Oren A."/>
            <person name="Chaudhuri R.R."/>
            <person name="La Ragione R."/>
            <person name="Hildebrand F."/>
            <person name="Pallen M.J."/>
        </authorList>
    </citation>
    <scope>NUCLEOTIDE SEQUENCE</scope>
    <source>
        <strain evidence="2">B1-3475</strain>
    </source>
</reference>
<evidence type="ECO:0000313" key="2">
    <source>
        <dbReference type="EMBL" id="MBO8455828.1"/>
    </source>
</evidence>
<keyword evidence="1" id="KW-1133">Transmembrane helix</keyword>
<evidence type="ECO:0000313" key="3">
    <source>
        <dbReference type="Proteomes" id="UP000823617"/>
    </source>
</evidence>
<feature type="transmembrane region" description="Helical" evidence="1">
    <location>
        <begin position="21"/>
        <end position="40"/>
    </location>
</feature>
<proteinExistence type="predicted"/>
<dbReference type="InterPro" id="IPR012505">
    <property type="entry name" value="YbbR"/>
</dbReference>
<dbReference type="EMBL" id="JADIMK010000056">
    <property type="protein sequence ID" value="MBO8455828.1"/>
    <property type="molecule type" value="Genomic_DNA"/>
</dbReference>
<dbReference type="Pfam" id="PF07949">
    <property type="entry name" value="YbbR"/>
    <property type="match status" value="1"/>
</dbReference>